<proteinExistence type="predicted"/>
<dbReference type="RefSeq" id="XP_022477817.1">
    <property type="nucleotide sequence ID" value="XM_022615640.1"/>
</dbReference>
<name>A0A1G4BH03_9PEZI</name>
<dbReference type="Proteomes" id="UP000176998">
    <property type="component" value="Unassembled WGS sequence"/>
</dbReference>
<dbReference type="EMBL" id="MJBS01000025">
    <property type="protein sequence ID" value="OHF00674.1"/>
    <property type="molecule type" value="Genomic_DNA"/>
</dbReference>
<reference evidence="1 2" key="1">
    <citation type="submission" date="2016-09" db="EMBL/GenBank/DDBJ databases">
        <authorList>
            <person name="Capua I."/>
            <person name="De Benedictis P."/>
            <person name="Joannis T."/>
            <person name="Lombin L.H."/>
            <person name="Cattoli G."/>
        </authorList>
    </citation>
    <scope>NUCLEOTIDE SEQUENCE [LARGE SCALE GENOMIC DNA]</scope>
    <source>
        <strain evidence="1 2">IMI 309357</strain>
    </source>
</reference>
<comment type="caution">
    <text evidence="1">The sequence shown here is derived from an EMBL/GenBank/DDBJ whole genome shotgun (WGS) entry which is preliminary data.</text>
</comment>
<organism evidence="1 2">
    <name type="scientific">Colletotrichum orchidophilum</name>
    <dbReference type="NCBI Taxonomy" id="1209926"/>
    <lineage>
        <taxon>Eukaryota</taxon>
        <taxon>Fungi</taxon>
        <taxon>Dikarya</taxon>
        <taxon>Ascomycota</taxon>
        <taxon>Pezizomycotina</taxon>
        <taxon>Sordariomycetes</taxon>
        <taxon>Hypocreomycetidae</taxon>
        <taxon>Glomerellales</taxon>
        <taxon>Glomerellaceae</taxon>
        <taxon>Colletotrichum</taxon>
    </lineage>
</organism>
<dbReference type="GeneID" id="34557150"/>
<gene>
    <name evidence="1" type="ORF">CORC01_03991</name>
</gene>
<protein>
    <submittedName>
        <fullName evidence="1">Uncharacterized protein</fullName>
    </submittedName>
</protein>
<feature type="non-terminal residue" evidence="1">
    <location>
        <position position="1"/>
    </location>
</feature>
<keyword evidence="2" id="KW-1185">Reference proteome</keyword>
<evidence type="ECO:0000313" key="1">
    <source>
        <dbReference type="EMBL" id="OHF00674.1"/>
    </source>
</evidence>
<dbReference type="AlphaFoldDB" id="A0A1G4BH03"/>
<accession>A0A1G4BH03</accession>
<sequence length="81" mass="9080">RPKKRGKTNCSDGGGKTRGYNRGICHALYETDHGIRIIDYNTNCKMRGYPDGNCRGNVVTAFSTRQCHSLKGVWSIRVECT</sequence>
<dbReference type="OrthoDB" id="4815532at2759"/>
<evidence type="ECO:0000313" key="2">
    <source>
        <dbReference type="Proteomes" id="UP000176998"/>
    </source>
</evidence>